<dbReference type="Pfam" id="PF13589">
    <property type="entry name" value="HATPase_c_3"/>
    <property type="match status" value="1"/>
</dbReference>
<dbReference type="InterPro" id="IPR042121">
    <property type="entry name" value="MutL_C_regsub"/>
</dbReference>
<dbReference type="FunCoup" id="A0A1U8ARF8">
    <property type="interactions" value="2275"/>
</dbReference>
<dbReference type="PANTHER" id="PTHR10073:SF47">
    <property type="entry name" value="DNA MISMATCH REPAIR PROTEIN MLH3"/>
    <property type="match status" value="1"/>
</dbReference>
<dbReference type="InterPro" id="IPR037198">
    <property type="entry name" value="MutL_C_sf"/>
</dbReference>
<comment type="similarity">
    <text evidence="1">Belongs to the DNA mismatch repair MutL/HexB family.</text>
</comment>
<dbReference type="InterPro" id="IPR038973">
    <property type="entry name" value="MutL/Mlh/Pms-like"/>
</dbReference>
<dbReference type="FunFam" id="3.30.565.10:FF:000003">
    <property type="entry name" value="DNA mismatch repair endonuclease MutL"/>
    <property type="match status" value="1"/>
</dbReference>
<dbReference type="OrthoDB" id="429932at2759"/>
<dbReference type="PANTHER" id="PTHR10073">
    <property type="entry name" value="DNA MISMATCH REPAIR PROTEIN MLH, PMS, MUTL"/>
    <property type="match status" value="1"/>
</dbReference>
<dbReference type="InterPro" id="IPR020568">
    <property type="entry name" value="Ribosomal_Su5_D2-typ_SF"/>
</dbReference>
<dbReference type="Proteomes" id="UP000189703">
    <property type="component" value="Unplaced"/>
</dbReference>
<feature type="compositionally biased region" description="Polar residues" evidence="4">
    <location>
        <begin position="1257"/>
        <end position="1267"/>
    </location>
</feature>
<accession>A0A1U8ARF8</accession>
<dbReference type="InterPro" id="IPR013507">
    <property type="entry name" value="DNA_mismatch_S5_2-like"/>
</dbReference>
<dbReference type="Pfam" id="PF01119">
    <property type="entry name" value="DNA_mis_repair"/>
    <property type="match status" value="1"/>
</dbReference>
<dbReference type="GeneID" id="104606810"/>
<name>A0A1U8ARF8_NELNU</name>
<dbReference type="InterPro" id="IPR014790">
    <property type="entry name" value="MutL_C"/>
</dbReference>
<dbReference type="eggNOG" id="KOG1977">
    <property type="taxonomic scope" value="Eukaryota"/>
</dbReference>
<evidence type="ECO:0000256" key="3">
    <source>
        <dbReference type="ARBA" id="ARBA00023204"/>
    </source>
</evidence>
<dbReference type="SMART" id="SM00853">
    <property type="entry name" value="MutL_C"/>
    <property type="match status" value="1"/>
</dbReference>
<protein>
    <submittedName>
        <fullName evidence="6">DNA mismatch repair protein MLH3 isoform X1</fullName>
    </submittedName>
</protein>
<keyword evidence="2" id="KW-0227">DNA damage</keyword>
<dbReference type="InterPro" id="IPR036890">
    <property type="entry name" value="HATPase_C_sf"/>
</dbReference>
<keyword evidence="5" id="KW-1185">Reference proteome</keyword>
<dbReference type="GO" id="GO:0005524">
    <property type="term" value="F:ATP binding"/>
    <property type="evidence" value="ECO:0007669"/>
    <property type="project" value="InterPro"/>
</dbReference>
<dbReference type="InterPro" id="IPR042120">
    <property type="entry name" value="MutL_C_dimsub"/>
</dbReference>
<dbReference type="Pfam" id="PF08676">
    <property type="entry name" value="MutL_C"/>
    <property type="match status" value="1"/>
</dbReference>
<gene>
    <name evidence="6" type="primary">LOC104606810</name>
</gene>
<dbReference type="CDD" id="cd16926">
    <property type="entry name" value="HATPase_MutL-MLH-PMS-like"/>
    <property type="match status" value="1"/>
</dbReference>
<dbReference type="NCBIfam" id="TIGR00585">
    <property type="entry name" value="mutl"/>
    <property type="match status" value="1"/>
</dbReference>
<dbReference type="SUPFAM" id="SSF55874">
    <property type="entry name" value="ATPase domain of HSP90 chaperone/DNA topoisomerase II/histidine kinase"/>
    <property type="match status" value="1"/>
</dbReference>
<dbReference type="SMART" id="SM01340">
    <property type="entry name" value="DNA_mis_repair"/>
    <property type="match status" value="1"/>
</dbReference>
<dbReference type="AlphaFoldDB" id="A0A1U8ARF8"/>
<sequence length="1267" mass="143256">MKSIKHLPKGVHSSLRSSVILFDLTRVVEELIFNSLDAGATKITVSIGVGTSYVKVEDDGSGITRDGLVLLGERNATSKLPSLAEIDVSMGSYGFQGEALGSLSDISLLEIITKARGRPSGYRKVIKGCKCLYLGLDESRQDVGTTVIVRDLFYNQPVRRKYMHSSPKKVLHSVKKCVLRIALVHPQVFFKVIDIESEDELLCTHSSLSPLSLLLNSFGSEISSCLHKLNFSQGVLKLSGYLSGLGEICSTKAYQYVYINSRFICKGPIHKLLKDVADSYMCLDLWKGSSGSQNGKRNRPQTYPTYILNFCCPRSSYDLTFEPSKTFVEFKDWAPILSFIEQAVRHFWSQISVQGEYHNHSDEVSRKDKMWKAENDIILPAPDISACSEIVEKKCKVKYYHKSLNHNCSSMEFASEEANCYEQKKHKMASKKLQRNTAEVKGQNVKAEYVPSSYHSLQDMVSNSCDPSITKSIPVVNQENGDDLLCVKCNALTERLAASQTATDDVKKFILGHKQGNESLKVDVMGEESTRTLLTCSDFEYRNDVERVSFPSGCTRDFEKSVLLRCPSLQSGPYDASLSVNHEEFEFHMDELCSKRTLPVLRDMIAVVDTDDGNASSEFFAEASWRDNASDSPLSFNSVTKCSIHTELDGLSGSFMKSHPSERDYFTEQSNFQNNTLARFRKIGSGHCSTDFNWYSESPYLKIRNPSENLEHFNDKYVAELNCRSRGSDTSWKFRERKDKLDFGYDTNNVTGGDYLSLNAANTAVNDQTFLCHEQCLDDIIFERSACSDKLTNGKDWLCLDSFDMETADSCSEQVFHIPSPNDYNRGNNPRNHLGSRSHMYYQVLKKRSKRSLSAPPFYKGKKKLHSIQNKLRTTAGEGEEQIIHKASTLPERKQFEHPSHSCHMSHQYFEQNLVDDSLYFSRTHMEDRPHDRQYMIDVQESDDFRKPKYFEMYNTDLVEDFNPVDMEDPKLSWVKWQDGNSQAPDDDAPEKLHDPNDILDILSGILHLTGDSLVPKSINKDCLEDARVLLQLDKKFIPVIAGGTLAIIDQHAADERIRLEELRRKVLSGEGRTVAYLDSEQELVLPEIGYQLLHNYTEQINNWGWIYNNQVSGSFTKNLNVLNRRTATVTLIAVPCILGVKLSDKDLVEFLEQLAETDGSSAMPPSVLRILCFKACRGAIMFGDSLLPSECSLIVEELKQTSLCFQCAHGRPTTAPLVNLETLHKQISQLQLFHGGSNEQWHGLQRHQPSLERASQRLNSTRDNFG</sequence>
<proteinExistence type="inferred from homology"/>
<evidence type="ECO:0000256" key="2">
    <source>
        <dbReference type="ARBA" id="ARBA00022763"/>
    </source>
</evidence>
<dbReference type="SUPFAM" id="SSF54211">
    <property type="entry name" value="Ribosomal protein S5 domain 2-like"/>
    <property type="match status" value="1"/>
</dbReference>
<dbReference type="GO" id="GO:0030983">
    <property type="term" value="F:mismatched DNA binding"/>
    <property type="evidence" value="ECO:0007669"/>
    <property type="project" value="InterPro"/>
</dbReference>
<evidence type="ECO:0000256" key="4">
    <source>
        <dbReference type="SAM" id="MobiDB-lite"/>
    </source>
</evidence>
<dbReference type="GO" id="GO:0140664">
    <property type="term" value="F:ATP-dependent DNA damage sensor activity"/>
    <property type="evidence" value="ECO:0007669"/>
    <property type="project" value="InterPro"/>
</dbReference>
<dbReference type="Gene3D" id="3.30.1370.100">
    <property type="entry name" value="MutL, C-terminal domain, regulatory subdomain"/>
    <property type="match status" value="1"/>
</dbReference>
<keyword evidence="3" id="KW-0234">DNA repair</keyword>
<dbReference type="GO" id="GO:0006298">
    <property type="term" value="P:mismatch repair"/>
    <property type="evidence" value="ECO:0000318"/>
    <property type="project" value="GO_Central"/>
</dbReference>
<evidence type="ECO:0000313" key="6">
    <source>
        <dbReference type="RefSeq" id="XP_010270483.1"/>
    </source>
</evidence>
<dbReference type="SUPFAM" id="SSF118116">
    <property type="entry name" value="DNA mismatch repair protein MutL"/>
    <property type="match status" value="1"/>
</dbReference>
<dbReference type="GO" id="GO:0032300">
    <property type="term" value="C:mismatch repair complex"/>
    <property type="evidence" value="ECO:0000318"/>
    <property type="project" value="GO_Central"/>
</dbReference>
<dbReference type="Gene3D" id="3.30.230.10">
    <property type="match status" value="1"/>
</dbReference>
<organism evidence="5 6">
    <name type="scientific">Nelumbo nucifera</name>
    <name type="common">Sacred lotus</name>
    <dbReference type="NCBI Taxonomy" id="4432"/>
    <lineage>
        <taxon>Eukaryota</taxon>
        <taxon>Viridiplantae</taxon>
        <taxon>Streptophyta</taxon>
        <taxon>Embryophyta</taxon>
        <taxon>Tracheophyta</taxon>
        <taxon>Spermatophyta</taxon>
        <taxon>Magnoliopsida</taxon>
        <taxon>Proteales</taxon>
        <taxon>Nelumbonaceae</taxon>
        <taxon>Nelumbo</taxon>
    </lineage>
</organism>
<evidence type="ECO:0000313" key="5">
    <source>
        <dbReference type="Proteomes" id="UP000189703"/>
    </source>
</evidence>
<dbReference type="InterPro" id="IPR002099">
    <property type="entry name" value="MutL/Mlh/PMS"/>
</dbReference>
<dbReference type="Gene3D" id="3.30.565.10">
    <property type="entry name" value="Histidine kinase-like ATPase, C-terminal domain"/>
    <property type="match status" value="1"/>
</dbReference>
<reference evidence="6" key="1">
    <citation type="submission" date="2025-08" db="UniProtKB">
        <authorList>
            <consortium name="RefSeq"/>
        </authorList>
    </citation>
    <scope>IDENTIFICATION</scope>
</reference>
<feature type="region of interest" description="Disordered" evidence="4">
    <location>
        <begin position="1241"/>
        <end position="1267"/>
    </location>
</feature>
<dbReference type="OMA" id="DHHAVEH"/>
<evidence type="ECO:0000256" key="1">
    <source>
        <dbReference type="ARBA" id="ARBA00006082"/>
    </source>
</evidence>
<dbReference type="GO" id="GO:0016887">
    <property type="term" value="F:ATP hydrolysis activity"/>
    <property type="evidence" value="ECO:0000318"/>
    <property type="project" value="GO_Central"/>
</dbReference>
<dbReference type="STRING" id="4432.A0A1U8ARF8"/>
<dbReference type="Gene3D" id="3.30.1540.20">
    <property type="entry name" value="MutL, C-terminal domain, dimerisation subdomain"/>
    <property type="match status" value="1"/>
</dbReference>
<dbReference type="RefSeq" id="XP_010270483.1">
    <property type="nucleotide sequence ID" value="XM_010272181.2"/>
</dbReference>
<dbReference type="InterPro" id="IPR014721">
    <property type="entry name" value="Ribsml_uS5_D2-typ_fold_subgr"/>
</dbReference>
<dbReference type="FunFam" id="3.30.1370.100:FF:000007">
    <property type="entry name" value="MUTL protein homolog 3"/>
    <property type="match status" value="1"/>
</dbReference>
<dbReference type="KEGG" id="nnu:104606810"/>